<accession>A0ABV5Z8Y8</accession>
<evidence type="ECO:0000256" key="5">
    <source>
        <dbReference type="ARBA" id="ARBA00022605"/>
    </source>
</evidence>
<name>A0ABV5Z8Y8_9GAMM</name>
<keyword evidence="5 10" id="KW-0028">Amino-acid biosynthesis</keyword>
<dbReference type="NCBIfam" id="TIGR01371">
    <property type="entry name" value="met_syn_B12ind"/>
    <property type="match status" value="1"/>
</dbReference>
<keyword evidence="6 10" id="KW-0808">Transferase</keyword>
<evidence type="ECO:0000313" key="13">
    <source>
        <dbReference type="EMBL" id="MFB9885707.1"/>
    </source>
</evidence>
<dbReference type="PIRSF" id="PIRSF000382">
    <property type="entry name" value="MeTrfase_B12_ind"/>
    <property type="match status" value="1"/>
</dbReference>
<gene>
    <name evidence="10 13" type="primary">metE</name>
    <name evidence="13" type="ORF">ACFFLH_04705</name>
</gene>
<dbReference type="InterPro" id="IPR006276">
    <property type="entry name" value="Cobalamin-indep_Met_synthase"/>
</dbReference>
<dbReference type="Pfam" id="PF01717">
    <property type="entry name" value="Meth_synt_2"/>
    <property type="match status" value="1"/>
</dbReference>
<keyword evidence="8 10" id="KW-0862">Zinc</keyword>
<dbReference type="InterPro" id="IPR002629">
    <property type="entry name" value="Met_Synth_C/arc"/>
</dbReference>
<feature type="domain" description="Cobalamin-independent methionine synthase MetE C-terminal/archaeal" evidence="11">
    <location>
        <begin position="450"/>
        <end position="772"/>
    </location>
</feature>
<dbReference type="EC" id="2.1.1.14" evidence="10"/>
<feature type="binding site" evidence="10">
    <location>
        <begin position="16"/>
        <end position="19"/>
    </location>
    <ligand>
        <name>5-methyltetrahydropteroyltri-L-glutamate</name>
        <dbReference type="ChEBI" id="CHEBI:58207"/>
    </ligand>
</feature>
<feature type="binding site" evidence="10">
    <location>
        <position position="629"/>
    </location>
    <ligand>
        <name>5-methyltetrahydropteroyltri-L-glutamate</name>
        <dbReference type="ChEBI" id="CHEBI:58207"/>
    </ligand>
</feature>
<evidence type="ECO:0000256" key="7">
    <source>
        <dbReference type="ARBA" id="ARBA00022723"/>
    </source>
</evidence>
<evidence type="ECO:0000256" key="4">
    <source>
        <dbReference type="ARBA" id="ARBA00022603"/>
    </source>
</evidence>
<dbReference type="EMBL" id="JBHLZN010000001">
    <property type="protein sequence ID" value="MFB9885707.1"/>
    <property type="molecule type" value="Genomic_DNA"/>
</dbReference>
<sequence length="783" mass="87864">MAISHVFGFPRIGIRRELKFALESYWRGEVSAESLQQQAANLRAKHWQWQAEQVDYVAVNDFSFYDHMLDTAVLFGVIPARFKDAQQQDANDLDTYFRMARGRAPSGEPVAALEMTKWFDTNYHYLVPELEADQQFELNPQKILAELAEAQALGLKVKPVLVGPLTFLWLAKLRGSAAQTGCCSGQTTAQPQLEQEAKLTLLDGLLAQYQQLLTQLAAQGVEWLQLDEPVFSLDLPASWQQAAQSVYQRLAAVPLKILLANYFGRLDSNLATFASLPVAGLHVDAVRAGEEVTALLPLLDNEKILSVGIVDGRNVWRTPLVEPLQWLRPLAQQLGQRLWLSSSCSLLHVPVDLEQEDQLQAELKQWLAFAKQRLVEIAVLTRALNGQEDEVASALAASQQAAQARQVSPLIHDARVKQRLAARQPSDEQRQAAYPERAKAQAAHLQLPLLPTTTIGSFPQTSAIRQARQAWRQGELADAAYQVQMEEEIRYCIKQQLDYGLDVLVHGEAERNDMVEYFGEYLQGYAFSRFGWVQSYGSRCVKPPLIYGDVSRPAAMTVAWSRYAQSLTTKPVKGMLTGPVTMLKWSFVRDDQPLEQTCLQIAYALRDEVLDLEQAGIKVIQIDEPAIREGLPLRRQDWQAYLDWAVSAFRISAAGVANDTQIHTHMCYAEFNDIIESIAAMDADVITIETSRSAMELLDAFVNFAYPNEIGPGVYDIHSPNVPQVEQMVKLMRKAGEHLPWQRLWINPDCGLKTRAWPETEAALRAMVQAAHQLREELANQAA</sequence>
<dbReference type="HAMAP" id="MF_00172">
    <property type="entry name" value="Meth_synth"/>
    <property type="match status" value="1"/>
</dbReference>
<dbReference type="CDD" id="cd03311">
    <property type="entry name" value="CIMS_C_terminal_like"/>
    <property type="match status" value="1"/>
</dbReference>
<comment type="function">
    <text evidence="1 10">Catalyzes the transfer of a methyl group from 5-methyltetrahydrofolate to homocysteine resulting in methionine formation.</text>
</comment>
<protein>
    <recommendedName>
        <fullName evidence="10">5-methyltetrahydropteroyltriglutamate--homocysteine methyltransferase</fullName>
        <ecNumber evidence="10">2.1.1.14</ecNumber>
    </recommendedName>
    <alternativeName>
        <fullName evidence="10">Cobalamin-independent methionine synthase</fullName>
    </alternativeName>
    <alternativeName>
        <fullName evidence="10">Methionine synthase, vitamin-B12 independent isozyme</fullName>
    </alternativeName>
</protein>
<evidence type="ECO:0000256" key="1">
    <source>
        <dbReference type="ARBA" id="ARBA00002777"/>
    </source>
</evidence>
<keyword evidence="4 10" id="KW-0489">Methyltransferase</keyword>
<feature type="binding site" evidence="10">
    <location>
        <position position="623"/>
    </location>
    <ligand>
        <name>L-homocysteine</name>
        <dbReference type="ChEBI" id="CHEBI:58199"/>
    </ligand>
</feature>
<feature type="binding site" evidence="10">
    <location>
        <begin position="455"/>
        <end position="457"/>
    </location>
    <ligand>
        <name>L-homocysteine</name>
        <dbReference type="ChEBI" id="CHEBI:58199"/>
    </ligand>
</feature>
<dbReference type="Proteomes" id="UP001589628">
    <property type="component" value="Unassembled WGS sequence"/>
</dbReference>
<dbReference type="InterPro" id="IPR038071">
    <property type="entry name" value="UROD/MetE-like_sf"/>
</dbReference>
<keyword evidence="7 10" id="KW-0479">Metal-binding</keyword>
<feature type="binding site" evidence="10">
    <location>
        <begin position="455"/>
        <end position="457"/>
    </location>
    <ligand>
        <name>L-methionine</name>
        <dbReference type="ChEBI" id="CHEBI:57844"/>
    </ligand>
</feature>
<dbReference type="Gene3D" id="3.20.20.210">
    <property type="match status" value="2"/>
</dbReference>
<evidence type="ECO:0000256" key="10">
    <source>
        <dbReference type="HAMAP-Rule" id="MF_00172"/>
    </source>
</evidence>
<feature type="binding site" evidence="10">
    <location>
        <position position="585"/>
    </location>
    <ligand>
        <name>5-methyltetrahydropteroyltri-L-glutamate</name>
        <dbReference type="ChEBI" id="CHEBI:58207"/>
    </ligand>
</feature>
<keyword evidence="9 10" id="KW-0486">Methionine biosynthesis</keyword>
<comment type="similarity">
    <text evidence="3 10">Belongs to the vitamin-B12 independent methionine synthase family.</text>
</comment>
<comment type="cofactor">
    <cofactor evidence="10">
        <name>Zn(2+)</name>
        <dbReference type="ChEBI" id="CHEBI:29105"/>
    </cofactor>
    <text evidence="10">Binds 1 zinc ion per subunit.</text>
</comment>
<dbReference type="PANTHER" id="PTHR30519">
    <property type="entry name" value="5-METHYLTETRAHYDROPTEROYLTRIGLUTAMATE--HOMOCYSTEINE METHYLTRANSFERASE"/>
    <property type="match status" value="1"/>
</dbReference>
<comment type="catalytic activity">
    <reaction evidence="10">
        <text>5-methyltetrahydropteroyltri-L-glutamate + L-homocysteine = tetrahydropteroyltri-L-glutamate + L-methionine</text>
        <dbReference type="Rhea" id="RHEA:21196"/>
        <dbReference type="ChEBI" id="CHEBI:57844"/>
        <dbReference type="ChEBI" id="CHEBI:58140"/>
        <dbReference type="ChEBI" id="CHEBI:58199"/>
        <dbReference type="ChEBI" id="CHEBI:58207"/>
        <dbReference type="EC" id="2.1.1.14"/>
    </reaction>
</comment>
<feature type="binding site" evidence="10">
    <location>
        <position position="508"/>
    </location>
    <ligand>
        <name>L-methionine</name>
        <dbReference type="ChEBI" id="CHEBI:57844"/>
    </ligand>
</feature>
<comment type="pathway">
    <text evidence="2 10">Amino-acid biosynthesis; L-methionine biosynthesis via de novo pathway; L-methionine from L-homocysteine (MetE route): step 1/1.</text>
</comment>
<evidence type="ECO:0000313" key="14">
    <source>
        <dbReference type="Proteomes" id="UP001589628"/>
    </source>
</evidence>
<evidence type="ECO:0000256" key="9">
    <source>
        <dbReference type="ARBA" id="ARBA00023167"/>
    </source>
</evidence>
<evidence type="ECO:0000259" key="12">
    <source>
        <dbReference type="Pfam" id="PF08267"/>
    </source>
</evidence>
<dbReference type="InterPro" id="IPR013215">
    <property type="entry name" value="Cbl-indep_Met_Synth_N"/>
</dbReference>
<dbReference type="SUPFAM" id="SSF51726">
    <property type="entry name" value="UROD/MetE-like"/>
    <property type="match status" value="2"/>
</dbReference>
<evidence type="ECO:0000256" key="3">
    <source>
        <dbReference type="ARBA" id="ARBA00009553"/>
    </source>
</evidence>
<feature type="active site" description="Proton donor" evidence="10">
    <location>
        <position position="718"/>
    </location>
</feature>
<dbReference type="NCBIfam" id="NF003556">
    <property type="entry name" value="PRK05222.1"/>
    <property type="match status" value="1"/>
</dbReference>
<feature type="binding site" evidence="10">
    <location>
        <begin position="539"/>
        <end position="540"/>
    </location>
    <ligand>
        <name>5-methyltetrahydropteroyltri-L-glutamate</name>
        <dbReference type="ChEBI" id="CHEBI:58207"/>
    </ligand>
</feature>
<dbReference type="RefSeq" id="WP_027313776.1">
    <property type="nucleotide sequence ID" value="NZ_JBHLZN010000001.1"/>
</dbReference>
<evidence type="ECO:0000256" key="8">
    <source>
        <dbReference type="ARBA" id="ARBA00022833"/>
    </source>
</evidence>
<feature type="domain" description="Cobalamin-independent methionine synthase MetE N-terminal" evidence="12">
    <location>
        <begin position="4"/>
        <end position="333"/>
    </location>
</feature>
<feature type="binding site" evidence="10">
    <location>
        <position position="623"/>
    </location>
    <ligand>
        <name>L-methionine</name>
        <dbReference type="ChEBI" id="CHEBI:57844"/>
    </ligand>
</feature>
<keyword evidence="10" id="KW-0677">Repeat</keyword>
<organism evidence="13 14">
    <name type="scientific">Balneatrix alpica</name>
    <dbReference type="NCBI Taxonomy" id="75684"/>
    <lineage>
        <taxon>Bacteria</taxon>
        <taxon>Pseudomonadati</taxon>
        <taxon>Pseudomonadota</taxon>
        <taxon>Gammaproteobacteria</taxon>
        <taxon>Oceanospirillales</taxon>
        <taxon>Balneatrichaceae</taxon>
        <taxon>Balneatrix</taxon>
    </lineage>
</organism>
<feature type="binding site" evidence="10">
    <location>
        <position position="117"/>
    </location>
    <ligand>
        <name>5-methyltetrahydropteroyltri-L-glutamate</name>
        <dbReference type="ChEBI" id="CHEBI:58207"/>
    </ligand>
</feature>
<dbReference type="GO" id="GO:0003871">
    <property type="term" value="F:5-methyltetrahydropteroyltriglutamate-homocysteine S-methyltransferase activity"/>
    <property type="evidence" value="ECO:0007669"/>
    <property type="project" value="UniProtKB-EC"/>
</dbReference>
<feature type="binding site" evidence="10">
    <location>
        <position position="667"/>
    </location>
    <ligand>
        <name>Zn(2+)</name>
        <dbReference type="ChEBI" id="CHEBI:29105"/>
        <note>catalytic</note>
    </ligand>
</feature>
<dbReference type="Pfam" id="PF08267">
    <property type="entry name" value="Meth_synt_1"/>
    <property type="match status" value="1"/>
</dbReference>
<feature type="binding site" evidence="10">
    <location>
        <position position="665"/>
    </location>
    <ligand>
        <name>Zn(2+)</name>
        <dbReference type="ChEBI" id="CHEBI:29105"/>
        <note>catalytic</note>
    </ligand>
</feature>
<feature type="binding site" evidence="10">
    <location>
        <position position="750"/>
    </location>
    <ligand>
        <name>Zn(2+)</name>
        <dbReference type="ChEBI" id="CHEBI:29105"/>
        <note>catalytic</note>
    </ligand>
</feature>
<keyword evidence="14" id="KW-1185">Reference proteome</keyword>
<reference evidence="13 14" key="1">
    <citation type="submission" date="2024-09" db="EMBL/GenBank/DDBJ databases">
        <authorList>
            <person name="Sun Q."/>
            <person name="Mori K."/>
        </authorList>
    </citation>
    <scope>NUCLEOTIDE SEQUENCE [LARGE SCALE GENOMIC DNA]</scope>
    <source>
        <strain evidence="13 14">ATCC 51285</strain>
    </source>
</reference>
<dbReference type="GO" id="GO:0032259">
    <property type="term" value="P:methylation"/>
    <property type="evidence" value="ECO:0007669"/>
    <property type="project" value="UniProtKB-KW"/>
</dbReference>
<proteinExistence type="inferred from homology"/>
<evidence type="ECO:0000256" key="6">
    <source>
        <dbReference type="ARBA" id="ARBA00022679"/>
    </source>
</evidence>
<evidence type="ECO:0000259" key="11">
    <source>
        <dbReference type="Pfam" id="PF01717"/>
    </source>
</evidence>
<feature type="binding site" evidence="10">
    <location>
        <position position="689"/>
    </location>
    <ligand>
        <name>Zn(2+)</name>
        <dbReference type="ChEBI" id="CHEBI:29105"/>
        <note>catalytic</note>
    </ligand>
</feature>
<evidence type="ECO:0000256" key="2">
    <source>
        <dbReference type="ARBA" id="ARBA00004681"/>
    </source>
</evidence>
<dbReference type="CDD" id="cd03312">
    <property type="entry name" value="CIMS_N_terminal_like"/>
    <property type="match status" value="1"/>
</dbReference>
<feature type="binding site" evidence="10">
    <location>
        <position position="508"/>
    </location>
    <ligand>
        <name>L-homocysteine</name>
        <dbReference type="ChEBI" id="CHEBI:58199"/>
    </ligand>
</feature>
<comment type="caution">
    <text evidence="13">The sequence shown here is derived from an EMBL/GenBank/DDBJ whole genome shotgun (WGS) entry which is preliminary data.</text>
</comment>